<dbReference type="InterPro" id="IPR003959">
    <property type="entry name" value="ATPase_AAA_core"/>
</dbReference>
<evidence type="ECO:0000256" key="1">
    <source>
        <dbReference type="ARBA" id="ARBA00022741"/>
    </source>
</evidence>
<evidence type="ECO:0000313" key="6">
    <source>
        <dbReference type="Proteomes" id="UP000578000"/>
    </source>
</evidence>
<keyword evidence="3" id="KW-0812">Transmembrane</keyword>
<dbReference type="Proteomes" id="UP000578000">
    <property type="component" value="Unassembled WGS sequence"/>
</dbReference>
<dbReference type="RefSeq" id="WP_166113747.1">
    <property type="nucleotide sequence ID" value="NZ_BAABDB010000007.1"/>
</dbReference>
<dbReference type="InterPro" id="IPR027417">
    <property type="entry name" value="P-loop_NTPase"/>
</dbReference>
<accession>A0A841QF77</accession>
<dbReference type="InterPro" id="IPR003593">
    <property type="entry name" value="AAA+_ATPase"/>
</dbReference>
<dbReference type="InterPro" id="IPR001270">
    <property type="entry name" value="ClpA/B"/>
</dbReference>
<dbReference type="GO" id="GO:0034605">
    <property type="term" value="P:cellular response to heat"/>
    <property type="evidence" value="ECO:0007669"/>
    <property type="project" value="TreeGrafter"/>
</dbReference>
<keyword evidence="2 5" id="KW-0067">ATP-binding</keyword>
<evidence type="ECO:0000256" key="3">
    <source>
        <dbReference type="SAM" id="Phobius"/>
    </source>
</evidence>
<dbReference type="PRINTS" id="PR00300">
    <property type="entry name" value="CLPPROTEASEA"/>
</dbReference>
<keyword evidence="6" id="KW-1185">Reference proteome</keyword>
<feature type="domain" description="AAA+ ATPase" evidence="4">
    <location>
        <begin position="150"/>
        <end position="302"/>
    </location>
</feature>
<dbReference type="GO" id="GO:0005737">
    <property type="term" value="C:cytoplasm"/>
    <property type="evidence" value="ECO:0007669"/>
    <property type="project" value="TreeGrafter"/>
</dbReference>
<dbReference type="Gene3D" id="3.40.50.300">
    <property type="entry name" value="P-loop containing nucleotide triphosphate hydrolases"/>
    <property type="match status" value="1"/>
</dbReference>
<dbReference type="PANTHER" id="PTHR11638">
    <property type="entry name" value="ATP-DEPENDENT CLP PROTEASE"/>
    <property type="match status" value="1"/>
</dbReference>
<keyword evidence="5" id="KW-0645">Protease</keyword>
<dbReference type="GO" id="GO:0008233">
    <property type="term" value="F:peptidase activity"/>
    <property type="evidence" value="ECO:0007669"/>
    <property type="project" value="UniProtKB-KW"/>
</dbReference>
<dbReference type="AlphaFoldDB" id="A0A841QF77"/>
<organism evidence="5 6">
    <name type="scientific">Acetobacter lovaniensis</name>
    <dbReference type="NCBI Taxonomy" id="104100"/>
    <lineage>
        <taxon>Bacteria</taxon>
        <taxon>Pseudomonadati</taxon>
        <taxon>Pseudomonadota</taxon>
        <taxon>Alphaproteobacteria</taxon>
        <taxon>Acetobacterales</taxon>
        <taxon>Acetobacteraceae</taxon>
        <taxon>Acetobacter</taxon>
    </lineage>
</organism>
<dbReference type="PANTHER" id="PTHR11638:SF18">
    <property type="entry name" value="HEAT SHOCK PROTEIN 104"/>
    <property type="match status" value="1"/>
</dbReference>
<evidence type="ECO:0000259" key="4">
    <source>
        <dbReference type="SMART" id="SM00382"/>
    </source>
</evidence>
<dbReference type="SUPFAM" id="SSF52540">
    <property type="entry name" value="P-loop containing nucleoside triphosphate hydrolases"/>
    <property type="match status" value="1"/>
</dbReference>
<dbReference type="GO" id="GO:0005524">
    <property type="term" value="F:ATP binding"/>
    <property type="evidence" value="ECO:0007669"/>
    <property type="project" value="UniProtKB-KW"/>
</dbReference>
<dbReference type="GO" id="GO:0006508">
    <property type="term" value="P:proteolysis"/>
    <property type="evidence" value="ECO:0007669"/>
    <property type="project" value="UniProtKB-KW"/>
</dbReference>
<proteinExistence type="predicted"/>
<dbReference type="GO" id="GO:0016887">
    <property type="term" value="F:ATP hydrolysis activity"/>
    <property type="evidence" value="ECO:0007669"/>
    <property type="project" value="InterPro"/>
</dbReference>
<dbReference type="SMART" id="SM00382">
    <property type="entry name" value="AAA"/>
    <property type="match status" value="1"/>
</dbReference>
<keyword evidence="3" id="KW-0472">Membrane</keyword>
<reference evidence="5 6" key="1">
    <citation type="submission" date="2020-08" db="EMBL/GenBank/DDBJ databases">
        <title>Genomic Encyclopedia of Type Strains, Phase IV (KMG-IV): sequencing the most valuable type-strain genomes for metagenomic binning, comparative biology and taxonomic classification.</title>
        <authorList>
            <person name="Goeker M."/>
        </authorList>
    </citation>
    <scope>NUCLEOTIDE SEQUENCE [LARGE SCALE GENOMIC DNA]</scope>
    <source>
        <strain evidence="5 6">DSM 4491</strain>
    </source>
</reference>
<keyword evidence="3" id="KW-1133">Transmembrane helix</keyword>
<feature type="transmembrane region" description="Helical" evidence="3">
    <location>
        <begin position="41"/>
        <end position="66"/>
    </location>
</feature>
<keyword evidence="5" id="KW-0378">Hydrolase</keyword>
<dbReference type="InterPro" id="IPR050130">
    <property type="entry name" value="ClpA_ClpB"/>
</dbReference>
<feature type="transmembrane region" description="Helical" evidence="3">
    <location>
        <begin position="12"/>
        <end position="35"/>
    </location>
</feature>
<evidence type="ECO:0000256" key="2">
    <source>
        <dbReference type="ARBA" id="ARBA00022840"/>
    </source>
</evidence>
<keyword evidence="1" id="KW-0547">Nucleotide-binding</keyword>
<dbReference type="EMBL" id="JACHIE010000006">
    <property type="protein sequence ID" value="MBB6457058.1"/>
    <property type="molecule type" value="Genomic_DNA"/>
</dbReference>
<gene>
    <name evidence="5" type="ORF">HNR55_001646</name>
</gene>
<name>A0A841QF77_9PROT</name>
<protein>
    <submittedName>
        <fullName evidence="5">ATP-dependent Clp protease ATP-binding subunit ClpA</fullName>
    </submittedName>
</protein>
<sequence>MKGLLPALNRLMPLMMVIFLVLASIQIALSLHLSLHSVAHVLQWCASAWPVLAASGLVLSVAGLLFETRAEHLARKGLLRRRGFIMDVLARLTNRAELEEMLAREKRETTIDAEELAANLRARVIGQDQVCEDIAVQLRRRLALQVRGKPVGIFLLAGPPGTGKTYLAKQMARQLERPLLHFDMTQMSSPHAATQLFGSPKGYVGSDTYGKLTGGLKEKPDAVVLLDEIEKAHPDVFKKFLTAWNDGHITEASTGQQISTVRAIFVLTSNIATDALTEIADRLHDDPDRMRAESVEALRQAGFAPEVLNRLDRIFVFRALRGLDIARVGALEIEAMIEGYGLKVETSGIDASLLVDVMRRQSRMGDAASARDLVRSIEDMISESLIIARQQGATMVRLVKEDDGTVVAKVADNRDDGLHARLTP</sequence>
<comment type="caution">
    <text evidence="5">The sequence shown here is derived from an EMBL/GenBank/DDBJ whole genome shotgun (WGS) entry which is preliminary data.</text>
</comment>
<evidence type="ECO:0000313" key="5">
    <source>
        <dbReference type="EMBL" id="MBB6457058.1"/>
    </source>
</evidence>
<dbReference type="Pfam" id="PF07724">
    <property type="entry name" value="AAA_2"/>
    <property type="match status" value="1"/>
</dbReference>